<sequence>MTDYPEIAARFARDTAKHEMTVLLDDGLYRHLRFMNPKNSEYWFEIVTWPGSLAVRGDVGDGYVFTRLNDMFEFFRSDRRWGINPHYWAEKLGGGRRSVKEYSEARLRQLVVERFVEDARYNGVPAGTGKALRTWVLNEDLSDEHQARNVMEDFAHLGYEFRDDVWEWDFHDYDDSFLWCCYAIQWGIAQYDTARKAVAA</sequence>
<accession>A0A5J6HUT6</accession>
<gene>
    <name evidence="1" type="ORF">CP976_07490</name>
</gene>
<evidence type="ECO:0000313" key="2">
    <source>
        <dbReference type="Proteomes" id="UP000326598"/>
    </source>
</evidence>
<evidence type="ECO:0000313" key="1">
    <source>
        <dbReference type="EMBL" id="QEV24006.1"/>
    </source>
</evidence>
<reference evidence="1 2" key="1">
    <citation type="submission" date="2017-09" db="EMBL/GenBank/DDBJ databases">
        <authorList>
            <person name="Lee N."/>
            <person name="Cho B.-K."/>
        </authorList>
    </citation>
    <scope>NUCLEOTIDE SEQUENCE [LARGE SCALE GENOMIC DNA]</scope>
    <source>
        <strain evidence="1 2">ATCC 13740</strain>
    </source>
</reference>
<protein>
    <submittedName>
        <fullName evidence="1">Uncharacterized protein</fullName>
    </submittedName>
</protein>
<dbReference type="RefSeq" id="WP_150479626.1">
    <property type="nucleotide sequence ID" value="NZ_BMTB01000010.1"/>
</dbReference>
<dbReference type="KEGG" id="scoe:CP976_07490"/>
<dbReference type="EMBL" id="CP023694">
    <property type="protein sequence ID" value="QEV24006.1"/>
    <property type="molecule type" value="Genomic_DNA"/>
</dbReference>
<organism evidence="1 2">
    <name type="scientific">Streptomyces coeruleorubidus</name>
    <dbReference type="NCBI Taxonomy" id="116188"/>
    <lineage>
        <taxon>Bacteria</taxon>
        <taxon>Bacillati</taxon>
        <taxon>Actinomycetota</taxon>
        <taxon>Actinomycetes</taxon>
        <taxon>Kitasatosporales</taxon>
        <taxon>Streptomycetaceae</taxon>
        <taxon>Streptomyces</taxon>
    </lineage>
</organism>
<name>A0A5J6HUT6_STRC4</name>
<proteinExistence type="predicted"/>
<dbReference type="Proteomes" id="UP000326598">
    <property type="component" value="Chromosome"/>
</dbReference>
<dbReference type="GeneID" id="91415926"/>
<dbReference type="AlphaFoldDB" id="A0A5J6HUT6"/>